<gene>
    <name evidence="1" type="ORF">SETIT_9G425400v2</name>
</gene>
<evidence type="ECO:0000313" key="1">
    <source>
        <dbReference type="EMBL" id="RCV45094.1"/>
    </source>
</evidence>
<reference evidence="1" key="2">
    <citation type="submission" date="2015-07" db="EMBL/GenBank/DDBJ databases">
        <authorList>
            <person name="Noorani M."/>
        </authorList>
    </citation>
    <scope>NUCLEOTIDE SEQUENCE</scope>
    <source>
        <strain evidence="1">Yugu1</strain>
    </source>
</reference>
<protein>
    <submittedName>
        <fullName evidence="1">Uncharacterized protein</fullName>
    </submittedName>
</protein>
<dbReference type="EMBL" id="CM003536">
    <property type="protein sequence ID" value="RCV45094.1"/>
    <property type="molecule type" value="Genomic_DNA"/>
</dbReference>
<dbReference type="OrthoDB" id="10319998at2759"/>
<reference evidence="1" key="1">
    <citation type="journal article" date="2012" name="Nat. Biotechnol.">
        <title>Reference genome sequence of the model plant Setaria.</title>
        <authorList>
            <person name="Bennetzen J.L."/>
            <person name="Schmutz J."/>
            <person name="Wang H."/>
            <person name="Percifield R."/>
            <person name="Hawkins J."/>
            <person name="Pontaroli A.C."/>
            <person name="Estep M."/>
            <person name="Feng L."/>
            <person name="Vaughn J.N."/>
            <person name="Grimwood J."/>
            <person name="Jenkins J."/>
            <person name="Barry K."/>
            <person name="Lindquist E."/>
            <person name="Hellsten U."/>
            <person name="Deshpande S."/>
            <person name="Wang X."/>
            <person name="Wu X."/>
            <person name="Mitros T."/>
            <person name="Triplett J."/>
            <person name="Yang X."/>
            <person name="Ye C.Y."/>
            <person name="Mauro-Herrera M."/>
            <person name="Wang L."/>
            <person name="Li P."/>
            <person name="Sharma M."/>
            <person name="Sharma R."/>
            <person name="Ronald P.C."/>
            <person name="Panaud O."/>
            <person name="Kellogg E.A."/>
            <person name="Brutnell T.P."/>
            <person name="Doust A.N."/>
            <person name="Tuskan G.A."/>
            <person name="Rokhsar D."/>
            <person name="Devos K.M."/>
        </authorList>
    </citation>
    <scope>NUCLEOTIDE SEQUENCE [LARGE SCALE GENOMIC DNA]</scope>
    <source>
        <strain evidence="1">Yugu1</strain>
    </source>
</reference>
<accession>A0A368SRT8</accession>
<dbReference type="AlphaFoldDB" id="A0A368SRT8"/>
<name>A0A368SRT8_SETIT</name>
<sequence length="48" mass="5519">MKKDEDGGLDEKLNQDNTELVLDMNHLNQCSGRPRCTRSWVSMACEHL</sequence>
<proteinExistence type="predicted"/>
<organism evidence="1">
    <name type="scientific">Setaria italica</name>
    <name type="common">Foxtail millet</name>
    <name type="synonym">Panicum italicum</name>
    <dbReference type="NCBI Taxonomy" id="4555"/>
    <lineage>
        <taxon>Eukaryota</taxon>
        <taxon>Viridiplantae</taxon>
        <taxon>Streptophyta</taxon>
        <taxon>Embryophyta</taxon>
        <taxon>Tracheophyta</taxon>
        <taxon>Spermatophyta</taxon>
        <taxon>Magnoliopsida</taxon>
        <taxon>Liliopsida</taxon>
        <taxon>Poales</taxon>
        <taxon>Poaceae</taxon>
        <taxon>PACMAD clade</taxon>
        <taxon>Panicoideae</taxon>
        <taxon>Panicodae</taxon>
        <taxon>Paniceae</taxon>
        <taxon>Cenchrinae</taxon>
        <taxon>Setaria</taxon>
    </lineage>
</organism>